<evidence type="ECO:0000259" key="11">
    <source>
        <dbReference type="SMART" id="SM00861"/>
    </source>
</evidence>
<dbReference type="CDD" id="cd07033">
    <property type="entry name" value="TPP_PYR_DXS_TK_like"/>
    <property type="match status" value="1"/>
</dbReference>
<dbReference type="CDD" id="cd02012">
    <property type="entry name" value="TPP_TK"/>
    <property type="match status" value="1"/>
</dbReference>
<dbReference type="GO" id="GO:0005829">
    <property type="term" value="C:cytosol"/>
    <property type="evidence" value="ECO:0007669"/>
    <property type="project" value="TreeGrafter"/>
</dbReference>
<dbReference type="GO" id="GO:0004802">
    <property type="term" value="F:transketolase activity"/>
    <property type="evidence" value="ECO:0007669"/>
    <property type="project" value="UniProtKB-EC"/>
</dbReference>
<dbReference type="InterPro" id="IPR055152">
    <property type="entry name" value="Transketolase-like_C_2"/>
</dbReference>
<comment type="cofactor">
    <cofactor evidence="1">
        <name>Mg(2+)</name>
        <dbReference type="ChEBI" id="CHEBI:18420"/>
    </cofactor>
</comment>
<evidence type="ECO:0000256" key="5">
    <source>
        <dbReference type="ARBA" id="ARBA00013152"/>
    </source>
</evidence>
<dbReference type="FunFam" id="3.40.50.970:FF:000003">
    <property type="entry name" value="Transketolase"/>
    <property type="match status" value="1"/>
</dbReference>
<dbReference type="Gene3D" id="3.40.50.920">
    <property type="match status" value="1"/>
</dbReference>
<keyword evidence="6" id="KW-0808">Transferase</keyword>
<dbReference type="Pfam" id="PF22613">
    <property type="entry name" value="Transketolase_C_1"/>
    <property type="match status" value="1"/>
</dbReference>
<evidence type="ECO:0000256" key="6">
    <source>
        <dbReference type="ARBA" id="ARBA00022679"/>
    </source>
</evidence>
<dbReference type="Gene3D" id="3.40.50.970">
    <property type="match status" value="2"/>
</dbReference>
<dbReference type="FunFam" id="3.40.50.970:FF:000004">
    <property type="entry name" value="Transketolase"/>
    <property type="match status" value="1"/>
</dbReference>
<dbReference type="Pfam" id="PF02779">
    <property type="entry name" value="Transket_pyr"/>
    <property type="match status" value="1"/>
</dbReference>
<evidence type="ECO:0000313" key="12">
    <source>
        <dbReference type="EMBL" id="CAB4809373.1"/>
    </source>
</evidence>
<dbReference type="PROSITE" id="PS00801">
    <property type="entry name" value="TRANSKETOLASE_1"/>
    <property type="match status" value="1"/>
</dbReference>
<dbReference type="Pfam" id="PF00456">
    <property type="entry name" value="Transketolase_N"/>
    <property type="match status" value="1"/>
</dbReference>
<keyword evidence="7" id="KW-0479">Metal-binding</keyword>
<keyword evidence="8" id="KW-0460">Magnesium</keyword>
<evidence type="ECO:0000256" key="2">
    <source>
        <dbReference type="ARBA" id="ARBA00001964"/>
    </source>
</evidence>
<dbReference type="InterPro" id="IPR005478">
    <property type="entry name" value="Transketolase_bac-like"/>
</dbReference>
<dbReference type="SUPFAM" id="SSF52922">
    <property type="entry name" value="TK C-terminal domain-like"/>
    <property type="match status" value="1"/>
</dbReference>
<evidence type="ECO:0000256" key="1">
    <source>
        <dbReference type="ARBA" id="ARBA00001946"/>
    </source>
</evidence>
<comment type="cofactor">
    <cofactor evidence="2">
        <name>thiamine diphosphate</name>
        <dbReference type="ChEBI" id="CHEBI:58937"/>
    </cofactor>
</comment>
<comment type="similarity">
    <text evidence="3">Belongs to the transketolase family.</text>
</comment>
<evidence type="ECO:0000256" key="7">
    <source>
        <dbReference type="ARBA" id="ARBA00022723"/>
    </source>
</evidence>
<evidence type="ECO:0000256" key="8">
    <source>
        <dbReference type="ARBA" id="ARBA00022842"/>
    </source>
</evidence>
<dbReference type="AlphaFoldDB" id="A0A6J6YM72"/>
<reference evidence="12" key="1">
    <citation type="submission" date="2020-05" db="EMBL/GenBank/DDBJ databases">
        <authorList>
            <person name="Chiriac C."/>
            <person name="Salcher M."/>
            <person name="Ghai R."/>
            <person name="Kavagutti S V."/>
        </authorList>
    </citation>
    <scope>NUCLEOTIDE SEQUENCE</scope>
</reference>
<organism evidence="12">
    <name type="scientific">freshwater metagenome</name>
    <dbReference type="NCBI Taxonomy" id="449393"/>
    <lineage>
        <taxon>unclassified sequences</taxon>
        <taxon>metagenomes</taxon>
        <taxon>ecological metagenomes</taxon>
    </lineage>
</organism>
<evidence type="ECO:0000256" key="3">
    <source>
        <dbReference type="ARBA" id="ARBA00007131"/>
    </source>
</evidence>
<dbReference type="InterPro" id="IPR029061">
    <property type="entry name" value="THDP-binding"/>
</dbReference>
<dbReference type="GO" id="GO:0046872">
    <property type="term" value="F:metal ion binding"/>
    <property type="evidence" value="ECO:0007669"/>
    <property type="project" value="UniProtKB-KW"/>
</dbReference>
<feature type="domain" description="Transketolase-like pyrimidine-binding" evidence="11">
    <location>
        <begin position="365"/>
        <end position="542"/>
    </location>
</feature>
<dbReference type="InterPro" id="IPR005474">
    <property type="entry name" value="Transketolase_N"/>
</dbReference>
<keyword evidence="9" id="KW-0786">Thiamine pyrophosphate</keyword>
<accession>A0A6J6YM72</accession>
<dbReference type="FunFam" id="3.40.50.920:FF:000003">
    <property type="entry name" value="Transketolase"/>
    <property type="match status" value="1"/>
</dbReference>
<protein>
    <recommendedName>
        <fullName evidence="5">transketolase</fullName>
        <ecNumber evidence="5">2.2.1.1</ecNumber>
    </recommendedName>
</protein>
<dbReference type="PANTHER" id="PTHR43522">
    <property type="entry name" value="TRANSKETOLASE"/>
    <property type="match status" value="1"/>
</dbReference>
<evidence type="ECO:0000256" key="9">
    <source>
        <dbReference type="ARBA" id="ARBA00023052"/>
    </source>
</evidence>
<dbReference type="SUPFAM" id="SSF52518">
    <property type="entry name" value="Thiamin diphosphate-binding fold (THDP-binding)"/>
    <property type="match status" value="2"/>
</dbReference>
<dbReference type="SMART" id="SM00861">
    <property type="entry name" value="Transket_pyr"/>
    <property type="match status" value="1"/>
</dbReference>
<dbReference type="EMBL" id="CAFAAO010000016">
    <property type="protein sequence ID" value="CAB4809373.1"/>
    <property type="molecule type" value="Genomic_DNA"/>
</dbReference>
<dbReference type="EC" id="2.2.1.1" evidence="5"/>
<gene>
    <name evidence="12" type="ORF">UFOPK3037_01181</name>
</gene>
<evidence type="ECO:0000256" key="4">
    <source>
        <dbReference type="ARBA" id="ARBA00011738"/>
    </source>
</evidence>
<dbReference type="InterPro" id="IPR049557">
    <property type="entry name" value="Transketolase_CS"/>
</dbReference>
<dbReference type="NCBIfam" id="TIGR00232">
    <property type="entry name" value="tktlase_bact"/>
    <property type="match status" value="1"/>
</dbReference>
<proteinExistence type="inferred from homology"/>
<dbReference type="InterPro" id="IPR005475">
    <property type="entry name" value="Transketolase-like_Pyr-bd"/>
</dbReference>
<comment type="subunit">
    <text evidence="4">Homodimer.</text>
</comment>
<dbReference type="PANTHER" id="PTHR43522:SF2">
    <property type="entry name" value="TRANSKETOLASE 1-RELATED"/>
    <property type="match status" value="1"/>
</dbReference>
<dbReference type="GO" id="GO:0006098">
    <property type="term" value="P:pentose-phosphate shunt"/>
    <property type="evidence" value="ECO:0007669"/>
    <property type="project" value="TreeGrafter"/>
</dbReference>
<comment type="catalytic activity">
    <reaction evidence="10">
        <text>D-sedoheptulose 7-phosphate + D-glyceraldehyde 3-phosphate = aldehydo-D-ribose 5-phosphate + D-xylulose 5-phosphate</text>
        <dbReference type="Rhea" id="RHEA:10508"/>
        <dbReference type="ChEBI" id="CHEBI:57483"/>
        <dbReference type="ChEBI" id="CHEBI:57737"/>
        <dbReference type="ChEBI" id="CHEBI:58273"/>
        <dbReference type="ChEBI" id="CHEBI:59776"/>
        <dbReference type="EC" id="2.2.1.1"/>
    </reaction>
</comment>
<dbReference type="InterPro" id="IPR033247">
    <property type="entry name" value="Transketolase_fam"/>
</dbReference>
<evidence type="ECO:0000256" key="10">
    <source>
        <dbReference type="ARBA" id="ARBA00049473"/>
    </source>
</evidence>
<name>A0A6J6YM72_9ZZZZ</name>
<sequence>MTKLIWTDLDDRAVLAARGLAMDSVQKVGNGHPGTAMSLAPMAYLLFQKWLKHDPDDPTWLGRDRFVLSNGHSSITLYIQLFLSGYGLELEDLKSFRTWESRTPGHPEYGHTAGVEATTGPLGTGLATAVGMAMDARYVRNLLDSESKPGESPFDHRIWVIAGDGCLQEGVTSEASSLAGHQQLSNLVVLYDDNHISIEGDTAVSFSEDVLARYQSYGWNVSHVDMKADGSIDVAKLDAAIAQATSQNEKPTLIRVRNIIGWPAPNLQNTGKVHGSALGDVEVAATKEILGLDPQQSFAVPTEVLAHAREVAQRGAAAHQDWNAMLATWEQTNPDNASLFRRMSAREFPNDWHSVIPKFEPGASVATRKASGDTINAIASVLPEFWGGSADLGDSNLTTIEHSGSFLPASSSMPGANVGGRIIHYGIREFAMGCAMNGMALGGLTRPFAGTFLVFSDFMRGAVRLSALMNLPVTYVWTHDSIGLGEDGPTHQPVEHLWALRAIPNLNVIRPADANETATAWRIVLESNKPAGLCLSRQNLPVIASAATSDVAKVSKGAYVLVESSRDPEVILIATGSEVSLALTAQVTLESAGVSTRVVSAPCLEWFDAQSADYRESVLPHAVTARVSVEAGIAQGWWKYVGSGGRCISLEHFGASAGAEKLYAEFGITSDAIVAAAQEILN</sequence>
<dbReference type="InterPro" id="IPR009014">
    <property type="entry name" value="Transketo_C/PFOR_II"/>
</dbReference>